<dbReference type="OrthoDB" id="7815964at2"/>
<dbReference type="AlphaFoldDB" id="A0A037ZN82"/>
<dbReference type="RefSeq" id="WP_152544498.1">
    <property type="nucleotide sequence ID" value="NZ_JFKE01000002.1"/>
</dbReference>
<dbReference type="Proteomes" id="UP000026249">
    <property type="component" value="Unassembled WGS sequence"/>
</dbReference>
<reference evidence="2 3" key="1">
    <citation type="submission" date="2014-03" db="EMBL/GenBank/DDBJ databases">
        <title>Draft Genome Sequence of Actibacterium mucosum KCTC 23349, a Marine Alphaproteobacterium with Complex Ionic Requirements Isolated from Mediterranean Seawater at Malvarrosa Beach, Valencia, Spain.</title>
        <authorList>
            <person name="Arahal D.R."/>
            <person name="Shao Z."/>
            <person name="Lai Q."/>
            <person name="Pujalte M.J."/>
        </authorList>
    </citation>
    <scope>NUCLEOTIDE SEQUENCE [LARGE SCALE GENOMIC DNA]</scope>
    <source>
        <strain evidence="2 3">KCTC 23349</strain>
    </source>
</reference>
<sequence length="492" mass="53681">MASDTSFFGLNRPEYIPSRELFLSELAWSLTTQGSPRRIDKDFGPAGIAFNDRGTRKNPAIETTRPKEGDDRFNAIATKLKDNLRLHSKTEARVVANVLLHELEAPSSAKATRSVVTPLTLESALLQDRRGATGKNNPANIALILEQMFALGGGNSSVAALWAKAVLNASPAGLPRWASEAIAELVPEPFQDSVDDLVNRIETHEPRGVRRPAWLSCMPATPYLWFSSAWTRLCSDDWIDSMPRRRWTDWAACVARTGIATGYMFELHLARRMLSALASSVDARQSVREAMEDAKRLFTWDDRLDRSAADVVPIVNKLAADGTECLSLLADLVEPGDWEGIEAPAEYDDDPDGLSNWLEESRARLSARGVDIAPIVSQALGAPKAGGANNTWETIRYSLVDRSPSGAGDLYAMLRSAGRYTWVEPGQEWLVTIASLCSAGPKSLCRLNDVQDALSSIGVEASQQTLVSRLEGFGLARSSHDADDALEIVAGF</sequence>
<evidence type="ECO:0000256" key="1">
    <source>
        <dbReference type="SAM" id="MobiDB-lite"/>
    </source>
</evidence>
<organism evidence="2 3">
    <name type="scientific">Actibacterium mucosum KCTC 23349</name>
    <dbReference type="NCBI Taxonomy" id="1454373"/>
    <lineage>
        <taxon>Bacteria</taxon>
        <taxon>Pseudomonadati</taxon>
        <taxon>Pseudomonadota</taxon>
        <taxon>Alphaproteobacteria</taxon>
        <taxon>Rhodobacterales</taxon>
        <taxon>Roseobacteraceae</taxon>
        <taxon>Actibacterium</taxon>
    </lineage>
</organism>
<proteinExistence type="predicted"/>
<keyword evidence="3" id="KW-1185">Reference proteome</keyword>
<dbReference type="EMBL" id="JFKE01000002">
    <property type="protein sequence ID" value="KAJ56296.1"/>
    <property type="molecule type" value="Genomic_DNA"/>
</dbReference>
<accession>A0A037ZN82</accession>
<dbReference type="STRING" id="1454373.ACMU_04950"/>
<feature type="region of interest" description="Disordered" evidence="1">
    <location>
        <begin position="41"/>
        <end position="67"/>
    </location>
</feature>
<protein>
    <submittedName>
        <fullName evidence="2">Uncharacterized protein</fullName>
    </submittedName>
</protein>
<name>A0A037ZN82_9RHOB</name>
<evidence type="ECO:0000313" key="2">
    <source>
        <dbReference type="EMBL" id="KAJ56296.1"/>
    </source>
</evidence>
<evidence type="ECO:0000313" key="3">
    <source>
        <dbReference type="Proteomes" id="UP000026249"/>
    </source>
</evidence>
<comment type="caution">
    <text evidence="2">The sequence shown here is derived from an EMBL/GenBank/DDBJ whole genome shotgun (WGS) entry which is preliminary data.</text>
</comment>
<gene>
    <name evidence="2" type="ORF">ACMU_04950</name>
</gene>